<comment type="caution">
    <text evidence="1">The sequence shown here is derived from an EMBL/GenBank/DDBJ whole genome shotgun (WGS) entry which is preliminary data.</text>
</comment>
<protein>
    <submittedName>
        <fullName evidence="1">6531_t:CDS:1</fullName>
    </submittedName>
</protein>
<accession>A0ACA9LE70</accession>
<gene>
    <name evidence="1" type="ORF">ACOLOM_LOCUS3849</name>
</gene>
<evidence type="ECO:0000313" key="1">
    <source>
        <dbReference type="EMBL" id="CAG8525591.1"/>
    </source>
</evidence>
<dbReference type="Proteomes" id="UP000789525">
    <property type="component" value="Unassembled WGS sequence"/>
</dbReference>
<name>A0ACA9LE70_9GLOM</name>
<evidence type="ECO:0000313" key="2">
    <source>
        <dbReference type="Proteomes" id="UP000789525"/>
    </source>
</evidence>
<keyword evidence="2" id="KW-1185">Reference proteome</keyword>
<sequence>MATSTLWLIIITFDSNIPKNVGISQDEILERTIQNPALSITDIVNQIIKENEETRISEDTLQPPQNVLSFGTRDGFAPPSSSQQPSTETTTVAARTTSTISPTTPLSSTSSTTPFTLTDPTLGFKKATIKYALPRQPSVAKKPLPNPVTPNLKMASGGVLSEMGVFFKRLWGWY</sequence>
<proteinExistence type="predicted"/>
<dbReference type="EMBL" id="CAJVPT010005935">
    <property type="protein sequence ID" value="CAG8525591.1"/>
    <property type="molecule type" value="Genomic_DNA"/>
</dbReference>
<reference evidence="1" key="1">
    <citation type="submission" date="2021-06" db="EMBL/GenBank/DDBJ databases">
        <authorList>
            <person name="Kallberg Y."/>
            <person name="Tangrot J."/>
            <person name="Rosling A."/>
        </authorList>
    </citation>
    <scope>NUCLEOTIDE SEQUENCE</scope>
    <source>
        <strain evidence="1">CL356</strain>
    </source>
</reference>
<organism evidence="1 2">
    <name type="scientific">Acaulospora colombiana</name>
    <dbReference type="NCBI Taxonomy" id="27376"/>
    <lineage>
        <taxon>Eukaryota</taxon>
        <taxon>Fungi</taxon>
        <taxon>Fungi incertae sedis</taxon>
        <taxon>Mucoromycota</taxon>
        <taxon>Glomeromycotina</taxon>
        <taxon>Glomeromycetes</taxon>
        <taxon>Diversisporales</taxon>
        <taxon>Acaulosporaceae</taxon>
        <taxon>Acaulospora</taxon>
    </lineage>
</organism>